<keyword evidence="3" id="KW-1185">Reference proteome</keyword>
<protein>
    <submittedName>
        <fullName evidence="2">Endonuclease/exonuclease/phosphatase family metal-dependent hydrolase</fullName>
    </submittedName>
</protein>
<dbReference type="Pfam" id="PF03372">
    <property type="entry name" value="Exo_endo_phos"/>
    <property type="match status" value="1"/>
</dbReference>
<accession>A0A366EB29</accession>
<dbReference type="Gene3D" id="3.60.10.10">
    <property type="entry name" value="Endonuclease/exonuclease/phosphatase"/>
    <property type="match status" value="1"/>
</dbReference>
<evidence type="ECO:0000313" key="3">
    <source>
        <dbReference type="Proteomes" id="UP000252893"/>
    </source>
</evidence>
<keyword evidence="2" id="KW-0378">Hydrolase</keyword>
<proteinExistence type="predicted"/>
<reference evidence="2 3" key="1">
    <citation type="submission" date="2018-06" db="EMBL/GenBank/DDBJ databases">
        <title>Genomic Encyclopedia of Type Strains, Phase IV (KMG-IV): sequencing the most valuable type-strain genomes for metagenomic binning, comparative biology and taxonomic classification.</title>
        <authorList>
            <person name="Goeker M."/>
        </authorList>
    </citation>
    <scope>NUCLEOTIDE SEQUENCE [LARGE SCALE GENOMIC DNA]</scope>
    <source>
        <strain evidence="2 3">DSM 25619</strain>
    </source>
</reference>
<comment type="caution">
    <text evidence="2">The sequence shown here is derived from an EMBL/GenBank/DDBJ whole genome shotgun (WGS) entry which is preliminary data.</text>
</comment>
<dbReference type="InterPro" id="IPR005135">
    <property type="entry name" value="Endo/exonuclease/phosphatase"/>
</dbReference>
<keyword evidence="2" id="KW-0540">Nuclease</keyword>
<dbReference type="Proteomes" id="UP000252893">
    <property type="component" value="Unassembled WGS sequence"/>
</dbReference>
<dbReference type="RefSeq" id="WP_342633928.1">
    <property type="nucleotide sequence ID" value="NZ_JBHEEG010000003.1"/>
</dbReference>
<feature type="domain" description="Endonuclease/exonuclease/phosphatase" evidence="1">
    <location>
        <begin position="73"/>
        <end position="328"/>
    </location>
</feature>
<evidence type="ECO:0000259" key="1">
    <source>
        <dbReference type="Pfam" id="PF03372"/>
    </source>
</evidence>
<sequence>MTEVMTVETMIHARVAALDVPSHEERQSITQLDKTMAAHDAKLVAMECMTRVETGGQAASTAPLAFPFNVTAWNLERCLFPEASAAKVLAEKPAVALLTEMDNGMARTAQKNMTAEVARHMDMEYAYGVEFIELGLGSEIEHSFCKDDFNEKGFHGNALMSTVPMQRIFVQRLAGERLWFFNGGDQPRLGERNAIGAVIETVDGPFLAVSVHLESASPAAYREKQVAQLIDALEAEFGDMPMLIGGDLNTGNHAEGDFEAEGLFRVAAERGFTRHSGALDQMTTRPSLITRWPDRAMKLDWFLSRGLDITESRIISSLDDNQRPLSDHDLIVCRVDGFSAA</sequence>
<dbReference type="EMBL" id="QNRH01000001">
    <property type="protein sequence ID" value="RBO98674.1"/>
    <property type="molecule type" value="Genomic_DNA"/>
</dbReference>
<keyword evidence="2" id="KW-0269">Exonuclease</keyword>
<dbReference type="GO" id="GO:0004519">
    <property type="term" value="F:endonuclease activity"/>
    <property type="evidence" value="ECO:0007669"/>
    <property type="project" value="UniProtKB-KW"/>
</dbReference>
<keyword evidence="2" id="KW-0255">Endonuclease</keyword>
<organism evidence="2 3">
    <name type="scientific">Pseudochrobactrum asaccharolyticum</name>
    <dbReference type="NCBI Taxonomy" id="354351"/>
    <lineage>
        <taxon>Bacteria</taxon>
        <taxon>Pseudomonadati</taxon>
        <taxon>Pseudomonadota</taxon>
        <taxon>Alphaproteobacteria</taxon>
        <taxon>Hyphomicrobiales</taxon>
        <taxon>Brucellaceae</taxon>
        <taxon>Pseudochrobactrum</taxon>
    </lineage>
</organism>
<dbReference type="InterPro" id="IPR036691">
    <property type="entry name" value="Endo/exonu/phosph_ase_sf"/>
</dbReference>
<name>A0A366EB29_9HYPH</name>
<evidence type="ECO:0000313" key="2">
    <source>
        <dbReference type="EMBL" id="RBO98674.1"/>
    </source>
</evidence>
<dbReference type="SUPFAM" id="SSF56219">
    <property type="entry name" value="DNase I-like"/>
    <property type="match status" value="1"/>
</dbReference>
<dbReference type="AlphaFoldDB" id="A0A366EB29"/>
<dbReference type="GO" id="GO:0004527">
    <property type="term" value="F:exonuclease activity"/>
    <property type="evidence" value="ECO:0007669"/>
    <property type="project" value="UniProtKB-KW"/>
</dbReference>
<gene>
    <name evidence="2" type="ORF">DFR47_101274</name>
</gene>